<keyword evidence="3" id="KW-1185">Reference proteome</keyword>
<proteinExistence type="predicted"/>
<gene>
    <name evidence="2" type="ORF">URODEC1_LOCUS54590</name>
</gene>
<reference evidence="2 3" key="2">
    <citation type="submission" date="2024-10" db="EMBL/GenBank/DDBJ databases">
        <authorList>
            <person name="Ryan C."/>
        </authorList>
    </citation>
    <scope>NUCLEOTIDE SEQUENCE [LARGE SCALE GENOMIC DNA]</scope>
</reference>
<dbReference type="Proteomes" id="UP001497457">
    <property type="component" value="Chromosome 20rd"/>
</dbReference>
<reference evidence="3" key="1">
    <citation type="submission" date="2024-06" db="EMBL/GenBank/DDBJ databases">
        <authorList>
            <person name="Ryan C."/>
        </authorList>
    </citation>
    <scope>NUCLEOTIDE SEQUENCE [LARGE SCALE GENOMIC DNA]</scope>
</reference>
<organism evidence="2 3">
    <name type="scientific">Urochloa decumbens</name>
    <dbReference type="NCBI Taxonomy" id="240449"/>
    <lineage>
        <taxon>Eukaryota</taxon>
        <taxon>Viridiplantae</taxon>
        <taxon>Streptophyta</taxon>
        <taxon>Embryophyta</taxon>
        <taxon>Tracheophyta</taxon>
        <taxon>Spermatophyta</taxon>
        <taxon>Magnoliopsida</taxon>
        <taxon>Liliopsida</taxon>
        <taxon>Poales</taxon>
        <taxon>Poaceae</taxon>
        <taxon>PACMAD clade</taxon>
        <taxon>Panicoideae</taxon>
        <taxon>Panicodae</taxon>
        <taxon>Paniceae</taxon>
        <taxon>Melinidinae</taxon>
        <taxon>Urochloa</taxon>
    </lineage>
</organism>
<evidence type="ECO:0000256" key="1">
    <source>
        <dbReference type="SAM" id="Phobius"/>
    </source>
</evidence>
<accession>A0ABC9AFH8</accession>
<evidence type="ECO:0000313" key="2">
    <source>
        <dbReference type="EMBL" id="CAL4978184.1"/>
    </source>
</evidence>
<sequence>MRGFKIIRKRFRFCRRDEFGTRSHRGGREFVKITPLGLELSLRTDLRIITETCYKMDGIHGWDAYQQHLPAIRAHIATLAAALRRYKARRVERGLFHFVPMKKSVGFWILSPLRAPPGAERKALDKWRRQRQKRAAAAALLLKKKPMDQACASLGEMKARLMTPSAVLYVAYLVFVSVLSCMVLFL</sequence>
<keyword evidence="1" id="KW-0812">Transmembrane</keyword>
<evidence type="ECO:0000313" key="3">
    <source>
        <dbReference type="Proteomes" id="UP001497457"/>
    </source>
</evidence>
<dbReference type="EMBL" id="OZ075130">
    <property type="protein sequence ID" value="CAL4978184.1"/>
    <property type="molecule type" value="Genomic_DNA"/>
</dbReference>
<feature type="transmembrane region" description="Helical" evidence="1">
    <location>
        <begin position="166"/>
        <end position="185"/>
    </location>
</feature>
<name>A0ABC9AFH8_9POAL</name>
<keyword evidence="1" id="KW-0472">Membrane</keyword>
<protein>
    <submittedName>
        <fullName evidence="2">Uncharacterized protein</fullName>
    </submittedName>
</protein>
<keyword evidence="1" id="KW-1133">Transmembrane helix</keyword>
<dbReference type="AlphaFoldDB" id="A0ABC9AFH8"/>